<protein>
    <submittedName>
        <fullName evidence="2">Putative transcriptional regulatory protein [Mycobacterium tuberculosis H37Rv]</fullName>
    </submittedName>
</protein>
<dbReference type="Gene3D" id="1.10.260.40">
    <property type="entry name" value="lambda repressor-like DNA-binding domains"/>
    <property type="match status" value="1"/>
</dbReference>
<dbReference type="STRING" id="29313.BHQ16_00445"/>
<feature type="domain" description="HTH cro/C1-type" evidence="1">
    <location>
        <begin position="40"/>
        <end position="94"/>
    </location>
</feature>
<dbReference type="AlphaFoldDB" id="A0A375YVN9"/>
<dbReference type="Pfam" id="PF01381">
    <property type="entry name" value="HTH_3"/>
    <property type="match status" value="1"/>
</dbReference>
<dbReference type="CDD" id="cd00093">
    <property type="entry name" value="HTH_XRE"/>
    <property type="match status" value="1"/>
</dbReference>
<reference evidence="2 3" key="1">
    <citation type="submission" date="2018-05" db="EMBL/GenBank/DDBJ databases">
        <authorList>
            <consortium name="IHU Genomes"/>
        </authorList>
    </citation>
    <scope>NUCLEOTIDE SEQUENCE [LARGE SCALE GENOMIC DNA]</scope>
    <source>
        <strain evidence="2 3">P7336</strain>
    </source>
</reference>
<evidence type="ECO:0000259" key="1">
    <source>
        <dbReference type="PROSITE" id="PS50943"/>
    </source>
</evidence>
<gene>
    <name evidence="2" type="ORF">MSP7336_01138</name>
</gene>
<dbReference type="EMBL" id="UEGW01000001">
    <property type="protein sequence ID" value="SRX92909.1"/>
    <property type="molecule type" value="Genomic_DNA"/>
</dbReference>
<dbReference type="InterPro" id="IPR010982">
    <property type="entry name" value="Lambda_DNA-bd_dom_sf"/>
</dbReference>
<dbReference type="SUPFAM" id="SSF47413">
    <property type="entry name" value="lambda repressor-like DNA-binding domains"/>
    <property type="match status" value="1"/>
</dbReference>
<dbReference type="InterPro" id="IPR001387">
    <property type="entry name" value="Cro/C1-type_HTH"/>
</dbReference>
<dbReference type="SMART" id="SM00530">
    <property type="entry name" value="HTH_XRE"/>
    <property type="match status" value="1"/>
</dbReference>
<name>A0A375YVN9_MYCSH</name>
<dbReference type="PROSITE" id="PS50943">
    <property type="entry name" value="HTH_CROC1"/>
    <property type="match status" value="1"/>
</dbReference>
<sequence>MFAARKRYKYVYNETATVALVIFGYVRSAAVSRESAGAALRAVRESLDWSLADLSAATGVSVMGLSYLERGARKPHKTTIQKVENGLGLPPGTYNRLLVASDPMAELAQLTGAKPTEGMSARPPGAIVVDRHGDTEVLEKYAEAQLEALNSVINRLPAKTSNEYETYILSVIGQCVKAELLAANSWRVAVNADPESASRIMRHLQAIDATRTELLQRMPTSLSARFDQACARSSLPEPVIAALLGITADEMWDIRNSGVIPPGALPRVRAFVEHAGD</sequence>
<keyword evidence="3" id="KW-1185">Reference proteome</keyword>
<proteinExistence type="predicted"/>
<evidence type="ECO:0000313" key="2">
    <source>
        <dbReference type="EMBL" id="SRX92909.1"/>
    </source>
</evidence>
<organism evidence="2 3">
    <name type="scientific">Mycobacterium shimoidei</name>
    <dbReference type="NCBI Taxonomy" id="29313"/>
    <lineage>
        <taxon>Bacteria</taxon>
        <taxon>Bacillati</taxon>
        <taxon>Actinomycetota</taxon>
        <taxon>Actinomycetes</taxon>
        <taxon>Mycobacteriales</taxon>
        <taxon>Mycobacteriaceae</taxon>
        <taxon>Mycobacterium</taxon>
    </lineage>
</organism>
<dbReference type="GO" id="GO:0003677">
    <property type="term" value="F:DNA binding"/>
    <property type="evidence" value="ECO:0007669"/>
    <property type="project" value="InterPro"/>
</dbReference>
<evidence type="ECO:0000313" key="3">
    <source>
        <dbReference type="Proteomes" id="UP000252015"/>
    </source>
</evidence>
<accession>A0A375YVN9</accession>
<dbReference type="Proteomes" id="UP000252015">
    <property type="component" value="Unassembled WGS sequence"/>
</dbReference>